<dbReference type="InterPro" id="IPR052200">
    <property type="entry name" value="Protoporphyrinogen_IX_DH"/>
</dbReference>
<dbReference type="GO" id="GO:0070819">
    <property type="term" value="F:menaquinone-dependent protoporphyrinogen oxidase activity"/>
    <property type="evidence" value="ECO:0007669"/>
    <property type="project" value="TreeGrafter"/>
</dbReference>
<dbReference type="PANTHER" id="PTHR38030">
    <property type="entry name" value="PROTOPORPHYRINOGEN IX DEHYDROGENASE [MENAQUINONE]"/>
    <property type="match status" value="1"/>
</dbReference>
<dbReference type="InterPro" id="IPR026816">
    <property type="entry name" value="Flavodoxin_dom"/>
</dbReference>
<feature type="domain" description="Flavodoxin" evidence="1">
    <location>
        <begin position="4"/>
        <end position="91"/>
    </location>
</feature>
<dbReference type="RefSeq" id="WP_184091811.1">
    <property type="nucleotide sequence ID" value="NZ_AP023367.1"/>
</dbReference>
<protein>
    <submittedName>
        <fullName evidence="2">Flavodoxin</fullName>
    </submittedName>
</protein>
<gene>
    <name evidence="2" type="ORF">acsn021_36340</name>
</gene>
<proteinExistence type="predicted"/>
<dbReference type="Pfam" id="PF12724">
    <property type="entry name" value="Flavodoxin_5"/>
    <property type="match status" value="1"/>
</dbReference>
<dbReference type="Gene3D" id="3.40.50.360">
    <property type="match status" value="1"/>
</dbReference>
<dbReference type="PANTHER" id="PTHR38030:SF2">
    <property type="entry name" value="PROTOPORPHYRINOGEN IX DEHYDROGENASE [QUINONE]"/>
    <property type="match status" value="1"/>
</dbReference>
<dbReference type="EMBL" id="AP023367">
    <property type="protein sequence ID" value="BCJ96065.1"/>
    <property type="molecule type" value="Genomic_DNA"/>
</dbReference>
<reference evidence="2 3" key="1">
    <citation type="journal article" date="2016" name="Int. J. Syst. Evol. Microbiol.">
        <title>Descriptions of Anaerotaenia torta gen. nov., sp. nov. and Anaerocolumna cellulosilytica gen. nov., sp. nov. isolated from a methanogenic reactor of cattle waste.</title>
        <authorList>
            <person name="Uek A."/>
            <person name="Ohtaki Y."/>
            <person name="Kaku N."/>
            <person name="Ueki K."/>
        </authorList>
    </citation>
    <scope>NUCLEOTIDE SEQUENCE [LARGE SCALE GENOMIC DNA]</scope>
    <source>
        <strain evidence="2 3">SN021</strain>
    </source>
</reference>
<name>A0A6S6RAD5_9FIRM</name>
<dbReference type="InterPro" id="IPR029039">
    <property type="entry name" value="Flavoprotein-like_sf"/>
</dbReference>
<dbReference type="SUPFAM" id="SSF52218">
    <property type="entry name" value="Flavoproteins"/>
    <property type="match status" value="1"/>
</dbReference>
<keyword evidence="3" id="KW-1185">Reference proteome</keyword>
<sequence length="138" mass="15255">MKAMIVYSTKAGKTEKVAKAMGEQLGITPVNVIYKPIVSDIDVLFVGSGIYYGTVSEEIQLFLDTLRVDAAKKIVLFSTSQIGKDVLVELREELLDKGFAVSNKSFHCKGKFIYFNFGHPNAKDLRNAADFVKEITNG</sequence>
<dbReference type="GO" id="GO:0010181">
    <property type="term" value="F:FMN binding"/>
    <property type="evidence" value="ECO:0007669"/>
    <property type="project" value="TreeGrafter"/>
</dbReference>
<dbReference type="KEGG" id="acel:acsn021_36340"/>
<organism evidence="2 3">
    <name type="scientific">Anaerocolumna cellulosilytica</name>
    <dbReference type="NCBI Taxonomy" id="433286"/>
    <lineage>
        <taxon>Bacteria</taxon>
        <taxon>Bacillati</taxon>
        <taxon>Bacillota</taxon>
        <taxon>Clostridia</taxon>
        <taxon>Lachnospirales</taxon>
        <taxon>Lachnospiraceae</taxon>
        <taxon>Anaerocolumna</taxon>
    </lineage>
</organism>
<evidence type="ECO:0000259" key="1">
    <source>
        <dbReference type="Pfam" id="PF12724"/>
    </source>
</evidence>
<dbReference type="AlphaFoldDB" id="A0A6S6RAD5"/>
<accession>A0A6S6RAD5</accession>
<dbReference type="Proteomes" id="UP000515561">
    <property type="component" value="Chromosome"/>
</dbReference>
<evidence type="ECO:0000313" key="3">
    <source>
        <dbReference type="Proteomes" id="UP000515561"/>
    </source>
</evidence>
<dbReference type="GO" id="GO:0006783">
    <property type="term" value="P:heme biosynthetic process"/>
    <property type="evidence" value="ECO:0007669"/>
    <property type="project" value="TreeGrafter"/>
</dbReference>
<evidence type="ECO:0000313" key="2">
    <source>
        <dbReference type="EMBL" id="BCJ96065.1"/>
    </source>
</evidence>